<gene>
    <name evidence="1" type="ORF">FXF65_37745</name>
</gene>
<dbReference type="EMBL" id="VSFF01000016">
    <property type="protein sequence ID" value="TYC08637.1"/>
    <property type="molecule type" value="Genomic_DNA"/>
</dbReference>
<proteinExistence type="predicted"/>
<dbReference type="RefSeq" id="WP_148354972.1">
    <property type="nucleotide sequence ID" value="NZ_JBHSBF010000002.1"/>
</dbReference>
<dbReference type="OrthoDB" id="9774475at2"/>
<organism evidence="1 2">
    <name type="scientific">Actinomadura syzygii</name>
    <dbReference type="NCBI Taxonomy" id="1427538"/>
    <lineage>
        <taxon>Bacteria</taxon>
        <taxon>Bacillati</taxon>
        <taxon>Actinomycetota</taxon>
        <taxon>Actinomycetes</taxon>
        <taxon>Streptosporangiales</taxon>
        <taxon>Thermomonosporaceae</taxon>
        <taxon>Actinomadura</taxon>
    </lineage>
</organism>
<keyword evidence="2" id="KW-1185">Reference proteome</keyword>
<accession>A0A5D0TS10</accession>
<evidence type="ECO:0000313" key="1">
    <source>
        <dbReference type="EMBL" id="TYC08637.1"/>
    </source>
</evidence>
<name>A0A5D0TS10_9ACTN</name>
<dbReference type="Proteomes" id="UP000322634">
    <property type="component" value="Unassembled WGS sequence"/>
</dbReference>
<evidence type="ECO:0000313" key="2">
    <source>
        <dbReference type="Proteomes" id="UP000322634"/>
    </source>
</evidence>
<reference evidence="1 2" key="1">
    <citation type="submission" date="2019-08" db="EMBL/GenBank/DDBJ databases">
        <title>Actinomadura sp. nov. CYP1-5 isolated from mountain soil.</title>
        <authorList>
            <person name="Songsumanus A."/>
            <person name="Kuncharoen N."/>
            <person name="Kudo T."/>
            <person name="Yuki M."/>
            <person name="Igarashi Y."/>
            <person name="Tanasupawat S."/>
        </authorList>
    </citation>
    <scope>NUCLEOTIDE SEQUENCE [LARGE SCALE GENOMIC DNA]</scope>
    <source>
        <strain evidence="1 2">GKU157</strain>
    </source>
</reference>
<sequence>MRRIHHPRRDDPTRRDMVWRSVTCLATGTRAQMLGKLGRLASGHGAELGNDRFDIARAALLEPAGDRYQLPERRLVVAPDGVVDKQRPAFTERWHRLVGHDPGPCAA</sequence>
<comment type="caution">
    <text evidence="1">The sequence shown here is derived from an EMBL/GenBank/DDBJ whole genome shotgun (WGS) entry which is preliminary data.</text>
</comment>
<protein>
    <submittedName>
        <fullName evidence="1">Uncharacterized protein</fullName>
    </submittedName>
</protein>
<dbReference type="AlphaFoldDB" id="A0A5D0TS10"/>